<dbReference type="EMBL" id="ML737125">
    <property type="protein sequence ID" value="KAE8344113.1"/>
    <property type="molecule type" value="Genomic_DNA"/>
</dbReference>
<evidence type="ECO:0008006" key="2">
    <source>
        <dbReference type="Google" id="ProtNLM"/>
    </source>
</evidence>
<organism evidence="1">
    <name type="scientific">Aspergillus arachidicola</name>
    <dbReference type="NCBI Taxonomy" id="656916"/>
    <lineage>
        <taxon>Eukaryota</taxon>
        <taxon>Fungi</taxon>
        <taxon>Dikarya</taxon>
        <taxon>Ascomycota</taxon>
        <taxon>Pezizomycotina</taxon>
        <taxon>Eurotiomycetes</taxon>
        <taxon>Eurotiomycetidae</taxon>
        <taxon>Eurotiales</taxon>
        <taxon>Aspergillaceae</taxon>
        <taxon>Aspergillus</taxon>
        <taxon>Aspergillus subgen. Circumdati</taxon>
    </lineage>
</organism>
<proteinExistence type="predicted"/>
<dbReference type="AlphaFoldDB" id="A0A5N6YGT9"/>
<name>A0A5N6YGT9_9EURO</name>
<sequence length="390" mass="44644">MASTVTQLSLKPHHHVVKIEGAREDSENHGEDLISQLKSIPSDITALRIEEDAPSDKEWAILGSHFTDIQSLELESGFNEDLNDKELPLHWPLKRCQLSSACGEVTLTPHIRQGRVSHLILLLTSGIRFEGPTSSELSKAHSQAIARGEEKADYITVKEGTPEERQNQITSIPELASKWMINKYEGKKEHHTNAHTLEILENDAIDTFCRMSLALPHLIENLTTLNLRSTHCLDFHCLHESMIQQFLPQLTGPETLKLSIGEVFTDEFRLHTLHKWLPPNISTLRFRGPASLTKSTGWNNWVQAFTERDFLPNLKRLSFVLDLDYEPRDNSFGRKKKLKTISEHTLHEARAACEPLFEAVQNRGIVIERLYDEWSDECQILRQVDDRWLC</sequence>
<evidence type="ECO:0000313" key="1">
    <source>
        <dbReference type="EMBL" id="KAE8344113.1"/>
    </source>
</evidence>
<dbReference type="Proteomes" id="UP000325558">
    <property type="component" value="Unassembled WGS sequence"/>
</dbReference>
<protein>
    <recommendedName>
        <fullName evidence="2">F-box domain protein</fullName>
    </recommendedName>
</protein>
<gene>
    <name evidence="1" type="ORF">BDV24DRAFT_172045</name>
</gene>
<accession>A0A5N6YGT9</accession>
<dbReference type="OrthoDB" id="4579491at2759"/>
<reference evidence="1" key="1">
    <citation type="submission" date="2019-04" db="EMBL/GenBank/DDBJ databases">
        <title>Friends and foes A comparative genomics study of 23 Aspergillus species from section Flavi.</title>
        <authorList>
            <consortium name="DOE Joint Genome Institute"/>
            <person name="Kjaerbolling I."/>
            <person name="Vesth T."/>
            <person name="Frisvad J.C."/>
            <person name="Nybo J.L."/>
            <person name="Theobald S."/>
            <person name="Kildgaard S."/>
            <person name="Isbrandt T."/>
            <person name="Kuo A."/>
            <person name="Sato A."/>
            <person name="Lyhne E.K."/>
            <person name="Kogle M.E."/>
            <person name="Wiebenga A."/>
            <person name="Kun R.S."/>
            <person name="Lubbers R.J."/>
            <person name="Makela M.R."/>
            <person name="Barry K."/>
            <person name="Chovatia M."/>
            <person name="Clum A."/>
            <person name="Daum C."/>
            <person name="Haridas S."/>
            <person name="He G."/>
            <person name="LaButti K."/>
            <person name="Lipzen A."/>
            <person name="Mondo S."/>
            <person name="Riley R."/>
            <person name="Salamov A."/>
            <person name="Simmons B.A."/>
            <person name="Magnuson J.K."/>
            <person name="Henrissat B."/>
            <person name="Mortensen U.H."/>
            <person name="Larsen T.O."/>
            <person name="Devries R.P."/>
            <person name="Grigoriev I.V."/>
            <person name="Machida M."/>
            <person name="Baker S.E."/>
            <person name="Andersen M.R."/>
        </authorList>
    </citation>
    <scope>NUCLEOTIDE SEQUENCE</scope>
    <source>
        <strain evidence="1">CBS 117612</strain>
    </source>
</reference>